<name>A0A2T0Q5K4_9ACTN</name>
<comment type="caution">
    <text evidence="2">The sequence shown here is derived from an EMBL/GenBank/DDBJ whole genome shotgun (WGS) entry which is preliminary data.</text>
</comment>
<dbReference type="Proteomes" id="UP000237846">
    <property type="component" value="Unassembled WGS sequence"/>
</dbReference>
<evidence type="ECO:0000313" key="3">
    <source>
        <dbReference type="Proteomes" id="UP000237846"/>
    </source>
</evidence>
<dbReference type="InterPro" id="IPR045727">
    <property type="entry name" value="DUF6081"/>
</dbReference>
<dbReference type="EMBL" id="PVZC01000004">
    <property type="protein sequence ID" value="PRX99108.1"/>
    <property type="molecule type" value="Genomic_DNA"/>
</dbReference>
<feature type="region of interest" description="Disordered" evidence="1">
    <location>
        <begin position="377"/>
        <end position="398"/>
    </location>
</feature>
<dbReference type="SUPFAM" id="SSF49899">
    <property type="entry name" value="Concanavalin A-like lectins/glucanases"/>
    <property type="match status" value="1"/>
</dbReference>
<accession>A0A2T0Q5K4</accession>
<protein>
    <submittedName>
        <fullName evidence="2">Uncharacterized protein</fullName>
    </submittedName>
</protein>
<sequence>MVEVSTPSRRDARTGPALRKALRMKHANTSTAPTAAAGRHGYRIVWDDFRDGFVTEGKGARWHYSLAEGPYTTDDGIATTSRRGLRVIASGTHPDTGEPAFVRTLAQEDDNGFGISGTVDHVKWLADMAHTASSGLPGFDAVPGYELSFETWLSGRVYGCDKHPFGEAVHDPVDELRLASVGMNAGDPVSNTIFDFFLSDKRVYVVYERLPFARKPALAPAAWRKRFARGPKQGKYAAFVYQIPVARRTPEQWHHTRISYDRAAGKVRWYLDGELVYEVTRLGHLLPSREHLVVDHGGVPTTVEPVELNFGLGMFTCLDYAHPQQQALVRVASAEDYFFSTELGEPTPQHFLDDQSLEPNRLWGQGAELRVRRCVVSSRPTGVPHPRAESEDPPGPEE</sequence>
<evidence type="ECO:0000313" key="2">
    <source>
        <dbReference type="EMBL" id="PRX99108.1"/>
    </source>
</evidence>
<dbReference type="Pfam" id="PF19559">
    <property type="entry name" value="DUF6081"/>
    <property type="match status" value="1"/>
</dbReference>
<organism evidence="2 3">
    <name type="scientific">Allonocardiopsis opalescens</name>
    <dbReference type="NCBI Taxonomy" id="1144618"/>
    <lineage>
        <taxon>Bacteria</taxon>
        <taxon>Bacillati</taxon>
        <taxon>Actinomycetota</taxon>
        <taxon>Actinomycetes</taxon>
        <taxon>Streptosporangiales</taxon>
        <taxon>Allonocardiopsis</taxon>
    </lineage>
</organism>
<keyword evidence="3" id="KW-1185">Reference proteome</keyword>
<dbReference type="AlphaFoldDB" id="A0A2T0Q5K4"/>
<gene>
    <name evidence="2" type="ORF">CLV72_104688</name>
</gene>
<evidence type="ECO:0000256" key="1">
    <source>
        <dbReference type="SAM" id="MobiDB-lite"/>
    </source>
</evidence>
<dbReference type="InterPro" id="IPR013320">
    <property type="entry name" value="ConA-like_dom_sf"/>
</dbReference>
<proteinExistence type="predicted"/>
<reference evidence="2 3" key="1">
    <citation type="submission" date="2018-03" db="EMBL/GenBank/DDBJ databases">
        <title>Genomic Encyclopedia of Archaeal and Bacterial Type Strains, Phase II (KMG-II): from individual species to whole genera.</title>
        <authorList>
            <person name="Goeker M."/>
        </authorList>
    </citation>
    <scope>NUCLEOTIDE SEQUENCE [LARGE SCALE GENOMIC DNA]</scope>
    <source>
        <strain evidence="2 3">DSM 45601</strain>
    </source>
</reference>